<protein>
    <submittedName>
        <fullName evidence="5">TldD/PmbA family protein</fullName>
    </submittedName>
</protein>
<keyword evidence="6" id="KW-1185">Reference proteome</keyword>
<dbReference type="InterPro" id="IPR047657">
    <property type="entry name" value="PmbA"/>
</dbReference>
<evidence type="ECO:0000256" key="1">
    <source>
        <dbReference type="ARBA" id="ARBA00005836"/>
    </source>
</evidence>
<dbReference type="SUPFAM" id="SSF111283">
    <property type="entry name" value="Putative modulator of DNA gyrase, PmbA/TldD"/>
    <property type="match status" value="1"/>
</dbReference>
<evidence type="ECO:0000259" key="3">
    <source>
        <dbReference type="Pfam" id="PF19289"/>
    </source>
</evidence>
<organism evidence="5 6">
    <name type="scientific">Thermosipho ferrireducens</name>
    <dbReference type="NCBI Taxonomy" id="2571116"/>
    <lineage>
        <taxon>Bacteria</taxon>
        <taxon>Thermotogati</taxon>
        <taxon>Thermotogota</taxon>
        <taxon>Thermotogae</taxon>
        <taxon>Thermotogales</taxon>
        <taxon>Fervidobacteriaceae</taxon>
        <taxon>Thermosipho</taxon>
    </lineage>
</organism>
<evidence type="ECO:0000313" key="5">
    <source>
        <dbReference type="EMBL" id="QTA37735.1"/>
    </source>
</evidence>
<dbReference type="EMBL" id="CP071446">
    <property type="protein sequence ID" value="QTA37735.1"/>
    <property type="molecule type" value="Genomic_DNA"/>
</dbReference>
<dbReference type="InterPro" id="IPR045569">
    <property type="entry name" value="Metalloprtase-TldD/E_C"/>
</dbReference>
<proteinExistence type="inferred from homology"/>
<feature type="domain" description="Metalloprotease TldD/E C-terminal" evidence="3">
    <location>
        <begin position="220"/>
        <end position="436"/>
    </location>
</feature>
<gene>
    <name evidence="5" type="ORF">JYK00_08410</name>
</gene>
<evidence type="ECO:0000259" key="2">
    <source>
        <dbReference type="Pfam" id="PF01523"/>
    </source>
</evidence>
<dbReference type="Proteomes" id="UP000671862">
    <property type="component" value="Chromosome"/>
</dbReference>
<evidence type="ECO:0000259" key="4">
    <source>
        <dbReference type="Pfam" id="PF19290"/>
    </source>
</evidence>
<dbReference type="Pfam" id="PF19290">
    <property type="entry name" value="PmbA_TldD_2nd"/>
    <property type="match status" value="1"/>
</dbReference>
<dbReference type="Gene3D" id="3.30.2290.10">
    <property type="entry name" value="PmbA/TldD superfamily"/>
    <property type="match status" value="1"/>
</dbReference>
<dbReference type="InterPro" id="IPR002510">
    <property type="entry name" value="Metalloprtase-TldD/E_N"/>
</dbReference>
<dbReference type="PANTHER" id="PTHR43421:SF1">
    <property type="entry name" value="METALLOPROTEASE PMBA"/>
    <property type="match status" value="1"/>
</dbReference>
<reference evidence="5 6" key="1">
    <citation type="submission" date="2021-03" db="EMBL/GenBank/DDBJ databases">
        <title>Thermosipho ferrireducens sp.nov., an anaerobic thermophilic iron-reducing bacterium isolated from a deep-sea hydrothermal sulfide deposits.</title>
        <authorList>
            <person name="Zeng X."/>
            <person name="Chen Y."/>
            <person name="Shao Z."/>
        </authorList>
    </citation>
    <scope>NUCLEOTIDE SEQUENCE [LARGE SCALE GENOMIC DNA]</scope>
    <source>
        <strain evidence="5 6">JL129W03</strain>
    </source>
</reference>
<dbReference type="PANTHER" id="PTHR43421">
    <property type="entry name" value="METALLOPROTEASE PMBA"/>
    <property type="match status" value="1"/>
</dbReference>
<dbReference type="InterPro" id="IPR036059">
    <property type="entry name" value="TldD/PmbA_sf"/>
</dbReference>
<dbReference type="InterPro" id="IPR045570">
    <property type="entry name" value="Metalloprtase-TldD/E_cen_dom"/>
</dbReference>
<sequence length="437" mass="48202">MNLKNFKDKVFKIARKKGFEAQIEFHEIKEFSVRFSNGELDQYTDAGKFYLSIKVLKEGKIGSSYTETIETPEKYVEEAISNWEIIDSKDENFFHDGTGKYIKMETYNGEFEKLPVKEKLGFVKTIYESAKSDPKIVMVPLALYEDFVQSVQISNTLGLEVEMKSDGARVFSMAITADKSKHSGIWGTVAKKVSELNPEKIGKKARDEALAMLGAKSVKSGKYRAIIRHTALQDILSLLNSMVSAENIQKNMSPLKEKIGKQIASTCVNILDMPFHPLSIQNKPFDSEGVPTIEKAVIEQGILKTYLYNLKTAKKDNTKSTGNAHNGAISFINMTLVPGNKSFEELIDELDNGLIIIGVDGIHSGANPISGNFSLGARGYEVKNGKLSGAVEQITISANFLTLLNNIETVGNDVHAAPFRAVICPSVLVNEIDVAGE</sequence>
<comment type="similarity">
    <text evidence="1">Belongs to the peptidase U62 family.</text>
</comment>
<dbReference type="InterPro" id="IPR035068">
    <property type="entry name" value="TldD/PmbA_N"/>
</dbReference>
<dbReference type="Pfam" id="PF19289">
    <property type="entry name" value="PmbA_TldD_3rd"/>
    <property type="match status" value="1"/>
</dbReference>
<dbReference type="RefSeq" id="WP_207566459.1">
    <property type="nucleotide sequence ID" value="NZ_CP071446.1"/>
</dbReference>
<feature type="domain" description="Metalloprotease TldD/E central" evidence="4">
    <location>
        <begin position="111"/>
        <end position="213"/>
    </location>
</feature>
<accession>A0ABX7S7G2</accession>
<name>A0ABX7S7G2_9BACT</name>
<dbReference type="Pfam" id="PF01523">
    <property type="entry name" value="PmbA_TldD_1st"/>
    <property type="match status" value="1"/>
</dbReference>
<feature type="domain" description="Metalloprotease TldD/E N-terminal" evidence="2">
    <location>
        <begin position="22"/>
        <end position="82"/>
    </location>
</feature>
<evidence type="ECO:0000313" key="6">
    <source>
        <dbReference type="Proteomes" id="UP000671862"/>
    </source>
</evidence>